<dbReference type="Gene3D" id="3.40.190.10">
    <property type="entry name" value="Periplasmic binding protein-like II"/>
    <property type="match status" value="1"/>
</dbReference>
<feature type="signal peptide" evidence="22">
    <location>
        <begin position="1"/>
        <end position="20"/>
    </location>
</feature>
<dbReference type="GO" id="GO:0015276">
    <property type="term" value="F:ligand-gated monoatomic ion channel activity"/>
    <property type="evidence" value="ECO:0007669"/>
    <property type="project" value="InterPro"/>
</dbReference>
<keyword evidence="25" id="KW-1185">Reference proteome</keyword>
<keyword evidence="8" id="KW-0479">Metal-binding</keyword>
<evidence type="ECO:0000256" key="13">
    <source>
        <dbReference type="ARBA" id="ARBA00023170"/>
    </source>
</evidence>
<dbReference type="GO" id="GO:0009063">
    <property type="term" value="P:amino acid catabolic process"/>
    <property type="evidence" value="ECO:0007669"/>
    <property type="project" value="InterPro"/>
</dbReference>
<evidence type="ECO:0000256" key="19">
    <source>
        <dbReference type="ARBA" id="ARBA00073815"/>
    </source>
</evidence>
<keyword evidence="10 21" id="KW-1133">Transmembrane helix</keyword>
<dbReference type="SUPFAM" id="SSF54826">
    <property type="entry name" value="Enolase N-terminal domain-like"/>
    <property type="match status" value="1"/>
</dbReference>
<dbReference type="InterPro" id="IPR036849">
    <property type="entry name" value="Enolase-like_C_sf"/>
</dbReference>
<dbReference type="InterPro" id="IPR018110">
    <property type="entry name" value="Mandel_Rmase/mucon_lact_enz_CS"/>
</dbReference>
<dbReference type="PROSITE" id="PS00909">
    <property type="entry name" value="MR_MLE_2"/>
    <property type="match status" value="1"/>
</dbReference>
<keyword evidence="9" id="KW-0460">Magnesium</keyword>
<dbReference type="SUPFAM" id="SSF53850">
    <property type="entry name" value="Periplasmic binding protein-like II"/>
    <property type="match status" value="1"/>
</dbReference>
<proteinExistence type="inferred from homology"/>
<organism evidence="24 25">
    <name type="scientific">Atta colombica</name>
    <dbReference type="NCBI Taxonomy" id="520822"/>
    <lineage>
        <taxon>Eukaryota</taxon>
        <taxon>Metazoa</taxon>
        <taxon>Ecdysozoa</taxon>
        <taxon>Arthropoda</taxon>
        <taxon>Hexapoda</taxon>
        <taxon>Insecta</taxon>
        <taxon>Pterygota</taxon>
        <taxon>Neoptera</taxon>
        <taxon>Endopterygota</taxon>
        <taxon>Hymenoptera</taxon>
        <taxon>Apocrita</taxon>
        <taxon>Aculeata</taxon>
        <taxon>Formicoidea</taxon>
        <taxon>Formicidae</taxon>
        <taxon>Myrmicinae</taxon>
        <taxon>Atta</taxon>
    </lineage>
</organism>
<dbReference type="STRING" id="520822.A0A151HZL6"/>
<feature type="non-terminal residue" evidence="24">
    <location>
        <position position="1"/>
    </location>
</feature>
<evidence type="ECO:0000256" key="20">
    <source>
        <dbReference type="ARBA" id="ARBA00078003"/>
    </source>
</evidence>
<evidence type="ECO:0000256" key="21">
    <source>
        <dbReference type="SAM" id="Phobius"/>
    </source>
</evidence>
<dbReference type="Pfam" id="PF02746">
    <property type="entry name" value="MR_MLE_N"/>
    <property type="match status" value="1"/>
</dbReference>
<keyword evidence="6" id="KW-0813">Transport</keyword>
<evidence type="ECO:0000256" key="2">
    <source>
        <dbReference type="ARBA" id="ARBA00001946"/>
    </source>
</evidence>
<dbReference type="SFLD" id="SFLDG00179">
    <property type="entry name" value="mandelate_racemase"/>
    <property type="match status" value="1"/>
</dbReference>
<keyword evidence="11" id="KW-0406">Ion transport</keyword>
<dbReference type="SMART" id="SM00922">
    <property type="entry name" value="MR_MLE"/>
    <property type="match status" value="1"/>
</dbReference>
<keyword evidence="15" id="KW-0456">Lyase</keyword>
<feature type="domain" description="Mandelate racemase/muconate lactonizing enzyme C-terminal" evidence="23">
    <location>
        <begin position="538"/>
        <end position="634"/>
    </location>
</feature>
<evidence type="ECO:0000256" key="5">
    <source>
        <dbReference type="ARBA" id="ARBA00013142"/>
    </source>
</evidence>
<dbReference type="Pfam" id="PF00060">
    <property type="entry name" value="Lig_chan"/>
    <property type="match status" value="1"/>
</dbReference>
<dbReference type="InterPro" id="IPR046945">
    <property type="entry name" value="RHMD-like"/>
</dbReference>
<keyword evidence="17" id="KW-0407">Ion channel</keyword>
<evidence type="ECO:0000256" key="1">
    <source>
        <dbReference type="ARBA" id="ARBA00001737"/>
    </source>
</evidence>
<dbReference type="InterPro" id="IPR001320">
    <property type="entry name" value="Iontro_rcpt_C"/>
</dbReference>
<dbReference type="SUPFAM" id="SSF51604">
    <property type="entry name" value="Enolase C-terminal domain-like"/>
    <property type="match status" value="1"/>
</dbReference>
<dbReference type="Gene3D" id="3.20.20.120">
    <property type="entry name" value="Enolase-like C-terminal domain"/>
    <property type="match status" value="1"/>
</dbReference>
<gene>
    <name evidence="24" type="ORF">ALC53_10948</name>
</gene>
<evidence type="ECO:0000256" key="18">
    <source>
        <dbReference type="ARBA" id="ARBA00061144"/>
    </source>
</evidence>
<sequence>KMRLLLCSSMLLFILLGISAGICLNVDVFIDLILDVRKFYSAASVIFVHPGDMYGDYGDLRITHLIHTSTRLLNRSLFSTIDGNQVATMYGKVLEELMNSLNFTVKIVSQINEHGVQNRQTLIWSGVMGKIVSGRADFAVADMSLTSLRKRYVDFMLPLIISRINLYIKEPGICGVKWIGYFQTFNSRTWVTIIILIATVPLLLFFTKSYRDQSRSAMDLISENFICIWGIFCQQALIEFPKNLSLRVAYITIFLTAMLIMAHYSAALICFLTVCIRVLPFQTLEEFIDDGTYKLIMLRGTADYEVVTFQAQHEAKLFYVKLMKLMKDESELPRNLEEGFMQVCNEKNVAFMVLSVRKKSVEKEIPCHTDPDYSCVYVTIKTSTGHEGYGLTFTLGRGTEIVMQACKSLATIVRLRKLEWIYNDFAKFWRRLTSDSQLRWVGPEKGVIHLATAAIINALWDLWARIEEKPVWKLLSDMTSKELISVIDFRYIRDIVDEHNARIILEEKMEHRQKQEKKLLKNGYPAYTTQIGWLGYSDQQLEDLCKKFLDLGYTAFKIKVGNNLQDDIRRCEVIRKAIGYGNKLMLDANQVWDVNEAIEWMQKLAKFKPTWIEEPTSPDDINGHAEILNKLKPYDIGVATGEMCANRVMFKQFLRYHAISYCQVDSARIGGINEILAVYLMAYITKTPVCPHAGGIGLCEMVQHLQMWDYICLSQTTENRVIEFVDQQHEHFEDPVQIKNACYMPPMSPGYSTKLKKESIIEYAYPEGNYWRNKITEEKEVEEKHD</sequence>
<keyword evidence="14" id="KW-0325">Glycoprotein</keyword>
<dbReference type="GO" id="GO:0016020">
    <property type="term" value="C:membrane"/>
    <property type="evidence" value="ECO:0007669"/>
    <property type="project" value="UniProtKB-SubCell"/>
</dbReference>
<keyword evidence="12 21" id="KW-0472">Membrane</keyword>
<dbReference type="Pfam" id="PF13378">
    <property type="entry name" value="MR_MLE_C"/>
    <property type="match status" value="1"/>
</dbReference>
<protein>
    <recommendedName>
        <fullName evidence="19">Mitochondrial enolase superfamily member 1</fullName>
        <ecNumber evidence="5">4.2.1.68</ecNumber>
    </recommendedName>
    <alternativeName>
        <fullName evidence="20">L-fuconate dehydratase</fullName>
    </alternativeName>
</protein>
<evidence type="ECO:0000256" key="14">
    <source>
        <dbReference type="ARBA" id="ARBA00023180"/>
    </source>
</evidence>
<evidence type="ECO:0000256" key="9">
    <source>
        <dbReference type="ARBA" id="ARBA00022842"/>
    </source>
</evidence>
<dbReference type="PANTHER" id="PTHR13794:SF58">
    <property type="entry name" value="MITOCHONDRIAL ENOLASE SUPERFAMILY MEMBER 1"/>
    <property type="match status" value="1"/>
</dbReference>
<dbReference type="InterPro" id="IPR029065">
    <property type="entry name" value="Enolase_C-like"/>
</dbReference>
<keyword evidence="22" id="KW-0732">Signal</keyword>
<evidence type="ECO:0000313" key="24">
    <source>
        <dbReference type="EMBL" id="KYM78628.1"/>
    </source>
</evidence>
<comment type="catalytic activity">
    <reaction evidence="1">
        <text>L-fuconate = 2-dehydro-3-deoxy-L-fuconate + H2O</text>
        <dbReference type="Rhea" id="RHEA:22772"/>
        <dbReference type="ChEBI" id="CHEBI:15377"/>
        <dbReference type="ChEBI" id="CHEBI:21291"/>
        <dbReference type="ChEBI" id="CHEBI:37448"/>
        <dbReference type="EC" id="4.2.1.68"/>
    </reaction>
</comment>
<dbReference type="InterPro" id="IPR029017">
    <property type="entry name" value="Enolase-like_N"/>
</dbReference>
<keyword evidence="16" id="KW-1071">Ligand-gated ion channel</keyword>
<evidence type="ECO:0000256" key="22">
    <source>
        <dbReference type="SAM" id="SignalP"/>
    </source>
</evidence>
<evidence type="ECO:0000256" key="6">
    <source>
        <dbReference type="ARBA" id="ARBA00022448"/>
    </source>
</evidence>
<evidence type="ECO:0000256" key="17">
    <source>
        <dbReference type="ARBA" id="ARBA00023303"/>
    </source>
</evidence>
<dbReference type="Proteomes" id="UP000078540">
    <property type="component" value="Unassembled WGS sequence"/>
</dbReference>
<evidence type="ECO:0000256" key="16">
    <source>
        <dbReference type="ARBA" id="ARBA00023286"/>
    </source>
</evidence>
<dbReference type="GO" id="GO:0000287">
    <property type="term" value="F:magnesium ion binding"/>
    <property type="evidence" value="ECO:0007669"/>
    <property type="project" value="TreeGrafter"/>
</dbReference>
<dbReference type="InterPro" id="IPR019594">
    <property type="entry name" value="Glu/Gly-bd"/>
</dbReference>
<dbReference type="FunFam" id="3.20.20.120:FF:000007">
    <property type="entry name" value="Mitochondrial enolase superfamily member 1"/>
    <property type="match status" value="1"/>
</dbReference>
<evidence type="ECO:0000256" key="10">
    <source>
        <dbReference type="ARBA" id="ARBA00022989"/>
    </source>
</evidence>
<keyword evidence="13" id="KW-0675">Receptor</keyword>
<evidence type="ECO:0000256" key="4">
    <source>
        <dbReference type="ARBA" id="ARBA00008685"/>
    </source>
</evidence>
<dbReference type="InterPro" id="IPR013342">
    <property type="entry name" value="Mandelate_racemase_C"/>
</dbReference>
<evidence type="ECO:0000259" key="23">
    <source>
        <dbReference type="SMART" id="SM00922"/>
    </source>
</evidence>
<comment type="similarity">
    <text evidence="18">Belongs to the mandelate racemase/muconate lactonizing enzyme family. ENOSF1 subfamily.</text>
</comment>
<comment type="cofactor">
    <cofactor evidence="2">
        <name>Mg(2+)</name>
        <dbReference type="ChEBI" id="CHEBI:18420"/>
    </cofactor>
</comment>
<dbReference type="GO" id="GO:0016052">
    <property type="term" value="P:carbohydrate catabolic process"/>
    <property type="evidence" value="ECO:0007669"/>
    <property type="project" value="TreeGrafter"/>
</dbReference>
<dbReference type="AlphaFoldDB" id="A0A151HZL6"/>
<feature type="chain" id="PRO_5007581852" description="Mitochondrial enolase superfamily member 1" evidence="22">
    <location>
        <begin position="21"/>
        <end position="786"/>
    </location>
</feature>
<keyword evidence="7 21" id="KW-0812">Transmembrane</keyword>
<dbReference type="SFLD" id="SFLDS00001">
    <property type="entry name" value="Enolase"/>
    <property type="match status" value="1"/>
</dbReference>
<dbReference type="Gene3D" id="1.10.287.70">
    <property type="match status" value="1"/>
</dbReference>
<name>A0A151HZL6_9HYME</name>
<evidence type="ECO:0000313" key="25">
    <source>
        <dbReference type="Proteomes" id="UP000078540"/>
    </source>
</evidence>
<evidence type="ECO:0000256" key="7">
    <source>
        <dbReference type="ARBA" id="ARBA00022692"/>
    </source>
</evidence>
<evidence type="ECO:0000256" key="8">
    <source>
        <dbReference type="ARBA" id="ARBA00022723"/>
    </source>
</evidence>
<dbReference type="Pfam" id="PF10613">
    <property type="entry name" value="Lig_chan-Glu_bd"/>
    <property type="match status" value="1"/>
</dbReference>
<evidence type="ECO:0000256" key="15">
    <source>
        <dbReference type="ARBA" id="ARBA00023239"/>
    </source>
</evidence>
<accession>A0A151HZL6</accession>
<evidence type="ECO:0000256" key="3">
    <source>
        <dbReference type="ARBA" id="ARBA00004141"/>
    </source>
</evidence>
<dbReference type="PANTHER" id="PTHR13794">
    <property type="entry name" value="ENOLASE SUPERFAMILY, MANDELATE RACEMASE"/>
    <property type="match status" value="1"/>
</dbReference>
<feature type="transmembrane region" description="Helical" evidence="21">
    <location>
        <begin position="189"/>
        <end position="206"/>
    </location>
</feature>
<dbReference type="EC" id="4.2.1.68" evidence="5"/>
<evidence type="ECO:0000256" key="11">
    <source>
        <dbReference type="ARBA" id="ARBA00023065"/>
    </source>
</evidence>
<comment type="subcellular location">
    <subcellularLocation>
        <location evidence="3">Membrane</location>
        <topology evidence="3">Multi-pass membrane protein</topology>
    </subcellularLocation>
</comment>
<dbReference type="Gene3D" id="3.30.390.10">
    <property type="entry name" value="Enolase-like, N-terminal domain"/>
    <property type="match status" value="1"/>
</dbReference>
<comment type="similarity">
    <text evidence="4">Belongs to the glutamate-gated ion channel (TC 1.A.10.1) family.</text>
</comment>
<dbReference type="InterPro" id="IPR013341">
    <property type="entry name" value="Mandelate_racemase_N_dom"/>
</dbReference>
<dbReference type="EMBL" id="KQ976657">
    <property type="protein sequence ID" value="KYM78628.1"/>
    <property type="molecule type" value="Genomic_DNA"/>
</dbReference>
<feature type="transmembrane region" description="Helical" evidence="21">
    <location>
        <begin position="248"/>
        <end position="274"/>
    </location>
</feature>
<dbReference type="GO" id="GO:0050023">
    <property type="term" value="F:L-fuconate dehydratase activity"/>
    <property type="evidence" value="ECO:0007669"/>
    <property type="project" value="UniProtKB-EC"/>
</dbReference>
<evidence type="ECO:0000256" key="12">
    <source>
        <dbReference type="ARBA" id="ARBA00023136"/>
    </source>
</evidence>
<reference evidence="24 25" key="1">
    <citation type="submission" date="2015-09" db="EMBL/GenBank/DDBJ databases">
        <title>Atta colombica WGS genome.</title>
        <authorList>
            <person name="Nygaard S."/>
            <person name="Hu H."/>
            <person name="Boomsma J."/>
            <person name="Zhang G."/>
        </authorList>
    </citation>
    <scope>NUCLEOTIDE SEQUENCE [LARGE SCALE GENOMIC DNA]</scope>
    <source>
        <strain evidence="24">Treedump-2</strain>
        <tissue evidence="24">Whole body</tissue>
    </source>
</reference>